<dbReference type="SMART" id="SM00388">
    <property type="entry name" value="HisKA"/>
    <property type="match status" value="1"/>
</dbReference>
<dbReference type="CDD" id="cd16922">
    <property type="entry name" value="HATPase_EvgS-ArcB-TorS-like"/>
    <property type="match status" value="1"/>
</dbReference>
<evidence type="ECO:0000313" key="12">
    <source>
        <dbReference type="EMBL" id="PWK88521.1"/>
    </source>
</evidence>
<evidence type="ECO:0000256" key="4">
    <source>
        <dbReference type="ARBA" id="ARBA00022679"/>
    </source>
</evidence>
<dbReference type="Proteomes" id="UP000245812">
    <property type="component" value="Unassembled WGS sequence"/>
</dbReference>
<evidence type="ECO:0000256" key="9">
    <source>
        <dbReference type="SAM" id="SignalP"/>
    </source>
</evidence>
<dbReference type="RefSeq" id="WP_109723142.1">
    <property type="nucleotide sequence ID" value="NZ_MSZV01000182.1"/>
</dbReference>
<dbReference type="InterPro" id="IPR011110">
    <property type="entry name" value="Reg_prop"/>
</dbReference>
<dbReference type="InterPro" id="IPR004358">
    <property type="entry name" value="Sig_transdc_His_kin-like_C"/>
</dbReference>
<accession>A0A316I7X9</accession>
<dbReference type="Gene3D" id="1.10.287.130">
    <property type="match status" value="1"/>
</dbReference>
<dbReference type="CDD" id="cd00082">
    <property type="entry name" value="HisKA"/>
    <property type="match status" value="1"/>
</dbReference>
<dbReference type="Pfam" id="PF07495">
    <property type="entry name" value="Y_Y_Y"/>
    <property type="match status" value="1"/>
</dbReference>
<dbReference type="Gene3D" id="2.60.40.10">
    <property type="entry name" value="Immunoglobulins"/>
    <property type="match status" value="1"/>
</dbReference>
<evidence type="ECO:0000256" key="6">
    <source>
        <dbReference type="ARBA" id="ARBA00023012"/>
    </source>
</evidence>
<dbReference type="Gene3D" id="3.30.565.10">
    <property type="entry name" value="Histidine kinase-like ATPase, C-terminal domain"/>
    <property type="match status" value="1"/>
</dbReference>
<dbReference type="SUPFAM" id="SSF55874">
    <property type="entry name" value="ATPase domain of HSP90 chaperone/DNA topoisomerase II/histidine kinase"/>
    <property type="match status" value="1"/>
</dbReference>
<feature type="chain" id="PRO_5016385235" description="histidine kinase" evidence="9">
    <location>
        <begin position="24"/>
        <end position="1198"/>
    </location>
</feature>
<dbReference type="InterPro" id="IPR001789">
    <property type="entry name" value="Sig_transdc_resp-reg_receiver"/>
</dbReference>
<dbReference type="FunFam" id="3.30.565.10:FF:000010">
    <property type="entry name" value="Sensor histidine kinase RcsC"/>
    <property type="match status" value="1"/>
</dbReference>
<feature type="compositionally biased region" description="Low complexity" evidence="8">
    <location>
        <begin position="1176"/>
        <end position="1198"/>
    </location>
</feature>
<dbReference type="PROSITE" id="PS50110">
    <property type="entry name" value="RESPONSE_REGULATORY"/>
    <property type="match status" value="1"/>
</dbReference>
<protein>
    <recommendedName>
        <fullName evidence="2">histidine kinase</fullName>
        <ecNumber evidence="2">2.7.13.3</ecNumber>
    </recommendedName>
</protein>
<dbReference type="Pfam" id="PF00072">
    <property type="entry name" value="Response_reg"/>
    <property type="match status" value="1"/>
</dbReference>
<dbReference type="EC" id="2.7.13.3" evidence="2"/>
<dbReference type="SUPFAM" id="SSF63829">
    <property type="entry name" value="Calcium-dependent phosphotriesterase"/>
    <property type="match status" value="3"/>
</dbReference>
<dbReference type="OrthoDB" id="176203at2"/>
<evidence type="ECO:0000256" key="5">
    <source>
        <dbReference type="ARBA" id="ARBA00022777"/>
    </source>
</evidence>
<dbReference type="SUPFAM" id="SSF47384">
    <property type="entry name" value="Homodimeric domain of signal transducing histidine kinase"/>
    <property type="match status" value="1"/>
</dbReference>
<evidence type="ECO:0000256" key="1">
    <source>
        <dbReference type="ARBA" id="ARBA00000085"/>
    </source>
</evidence>
<keyword evidence="4" id="KW-0808">Transferase</keyword>
<organism evidence="12 13">
    <name type="scientific">Fulvimonas soli</name>
    <dbReference type="NCBI Taxonomy" id="155197"/>
    <lineage>
        <taxon>Bacteria</taxon>
        <taxon>Pseudomonadati</taxon>
        <taxon>Pseudomonadota</taxon>
        <taxon>Gammaproteobacteria</taxon>
        <taxon>Lysobacterales</taxon>
        <taxon>Rhodanobacteraceae</taxon>
        <taxon>Fulvimonas</taxon>
    </lineage>
</organism>
<evidence type="ECO:0000259" key="11">
    <source>
        <dbReference type="PROSITE" id="PS50110"/>
    </source>
</evidence>
<dbReference type="InterPro" id="IPR036097">
    <property type="entry name" value="HisK_dim/P_sf"/>
</dbReference>
<evidence type="ECO:0000313" key="13">
    <source>
        <dbReference type="Proteomes" id="UP000245812"/>
    </source>
</evidence>
<proteinExistence type="predicted"/>
<keyword evidence="3 7" id="KW-0597">Phosphoprotein</keyword>
<feature type="region of interest" description="Disordered" evidence="8">
    <location>
        <begin position="1172"/>
        <end position="1198"/>
    </location>
</feature>
<dbReference type="GO" id="GO:0000155">
    <property type="term" value="F:phosphorelay sensor kinase activity"/>
    <property type="evidence" value="ECO:0007669"/>
    <property type="project" value="InterPro"/>
</dbReference>
<comment type="caution">
    <text evidence="12">The sequence shown here is derived from an EMBL/GenBank/DDBJ whole genome shotgun (WGS) entry which is preliminary data.</text>
</comment>
<dbReference type="PRINTS" id="PR00344">
    <property type="entry name" value="BCTRLSENSOR"/>
</dbReference>
<dbReference type="InterPro" id="IPR005467">
    <property type="entry name" value="His_kinase_dom"/>
</dbReference>
<dbReference type="PANTHER" id="PTHR43047:SF72">
    <property type="entry name" value="OSMOSENSING HISTIDINE PROTEIN KINASE SLN1"/>
    <property type="match status" value="1"/>
</dbReference>
<name>A0A316I7X9_9GAMM</name>
<feature type="domain" description="Response regulatory" evidence="11">
    <location>
        <begin position="1055"/>
        <end position="1172"/>
    </location>
</feature>
<evidence type="ECO:0000259" key="10">
    <source>
        <dbReference type="PROSITE" id="PS50109"/>
    </source>
</evidence>
<keyword evidence="9" id="KW-0732">Signal</keyword>
<reference evidence="12 13" key="1">
    <citation type="submission" date="2018-05" db="EMBL/GenBank/DDBJ databases">
        <title>Genomic Encyclopedia of Type Strains, Phase IV (KMG-IV): sequencing the most valuable type-strain genomes for metagenomic binning, comparative biology and taxonomic classification.</title>
        <authorList>
            <person name="Goeker M."/>
        </authorList>
    </citation>
    <scope>NUCLEOTIDE SEQUENCE [LARGE SCALE GENOMIC DNA]</scope>
    <source>
        <strain evidence="12 13">DSM 14263</strain>
    </source>
</reference>
<evidence type="ECO:0000256" key="2">
    <source>
        <dbReference type="ARBA" id="ARBA00012438"/>
    </source>
</evidence>
<keyword evidence="6" id="KW-0902">Two-component regulatory system</keyword>
<dbReference type="InterPro" id="IPR011123">
    <property type="entry name" value="Y_Y_Y"/>
</dbReference>
<dbReference type="Pfam" id="PF07494">
    <property type="entry name" value="Reg_prop"/>
    <property type="match status" value="2"/>
</dbReference>
<dbReference type="PANTHER" id="PTHR43047">
    <property type="entry name" value="TWO-COMPONENT HISTIDINE PROTEIN KINASE"/>
    <property type="match status" value="1"/>
</dbReference>
<dbReference type="InterPro" id="IPR011006">
    <property type="entry name" value="CheY-like_superfamily"/>
</dbReference>
<feature type="domain" description="Histidine kinase" evidence="10">
    <location>
        <begin position="822"/>
        <end position="1036"/>
    </location>
</feature>
<dbReference type="Pfam" id="PF02518">
    <property type="entry name" value="HATPase_c"/>
    <property type="match status" value="1"/>
</dbReference>
<dbReference type="SMART" id="SM00387">
    <property type="entry name" value="HATPase_c"/>
    <property type="match status" value="1"/>
</dbReference>
<dbReference type="InterPro" id="IPR036890">
    <property type="entry name" value="HATPase_C_sf"/>
</dbReference>
<sequence length="1198" mass="129844">MVSAVLLHVALLLGAPASPPAAAAAPAVLPTPQFRRYGLAEGLPSTAVYAAVQDRQGAMWFATKGGLVSFDGVEFRAYRHAAGDPGSLYNNNLSFVLLDRRDGSLWTGGLDAGLNRFDPAAGTFRHWDHDPGDSHSLSSGKVWAVAQDGDGSLWVGTVRGLDRMGADGSFEHIVNPLLGPVPTDVGTVGALYVDPHDRLWIGSERGVFRRDADGSFHAIPCAEPGVLLDAWSIAGDGEEVRLSTSAGFFLVGGDGVARRFGAGVIPARNVMSSVRDHAGRLWVGTKSGLFLQVRPGAPVTPVMDRPVLYGNLPGSWVWQLYADREGGLWVTLLDGGIGYLAPGWNSFSRFTHVPDSSDSLRDTVATTMARGRDGRHVWVGERDGRIDRLDPATGAVDHVLDGLGGDVLGMTEDAQRHLWVAVRGALYRASGRRVDRVDPQGRWLQHPLEVEPGPDGRLYVRTFGEGLFRVDPDSLAVTPVPMPRAGDQAPWGAQMTQGPNGMFWYASEDGLLRLDVARGSFEPVPGAPRGRSVEAFDFTPDGLWAATADGLEHYRYQGGGMALDRKVDSAHGWPSVNVMDLRVDAHGRVWVFGRDGLWRYDPADGRFRSFGLQDGLSNGEFSRGFALMPGGNLYAPTLGGVVAFNPDAVDEQRTVPQLALAQASVRRNGTLQNLPLDGNPLQVRWTDRGLRVAARVFSYANPVANRYRFRLEGFDSGWVDTGSRGEREFAALGAGSYTLKVMAAGANGVWASVPPVGIEVQAPPWERWWAWLAYAVAAALAVWLLLRAWRRRLWQRHRIQLAEQQRQLAEEASAAKTQFLATLSHELRTPMTGVMGMAELLLTTPLTSAQREYTQAMQRSGAMLLKLLNDSLDLARIESGRLELEPAPFDPRQLVLEVAQLETGQAQVKGLSFSVDIDDALPPRLIGDAMRIRQVLLNLANNALKFTDYGGVVLRAAPEAGGVRFSVQDSGPGIPEASRARLFRRFEQIDGPQRRSGSGLGLAICRELVELMGGRIEFESQLGHGTTFHVRLPLREPEPAAGAAPLPAATRRPLKVLLVEDDTIVAAVIRGLLQRQRHEVTYVPNGLAALAELAQSRYDAMLLDLDLPGVDGFQLARLIRQRERAGEHLPIVAITARSGGDEEARTRAAGMDGFLRKPLTGEQLAEALEEVRRQWPAPAAAPRPEAAAPRPEAAAGPA</sequence>
<dbReference type="AlphaFoldDB" id="A0A316I7X9"/>
<keyword evidence="13" id="KW-1185">Reference proteome</keyword>
<dbReference type="InterPro" id="IPR013783">
    <property type="entry name" value="Ig-like_fold"/>
</dbReference>
<dbReference type="CDD" id="cd17546">
    <property type="entry name" value="REC_hyHK_CKI1_RcsC-like"/>
    <property type="match status" value="1"/>
</dbReference>
<feature type="signal peptide" evidence="9">
    <location>
        <begin position="1"/>
        <end position="23"/>
    </location>
</feature>
<feature type="modified residue" description="4-aspartylphosphate" evidence="7">
    <location>
        <position position="1104"/>
    </location>
</feature>
<dbReference type="Gene3D" id="2.130.10.10">
    <property type="entry name" value="YVTN repeat-like/Quinoprotein amine dehydrogenase"/>
    <property type="match status" value="3"/>
</dbReference>
<dbReference type="InterPro" id="IPR015943">
    <property type="entry name" value="WD40/YVTN_repeat-like_dom_sf"/>
</dbReference>
<dbReference type="SUPFAM" id="SSF52172">
    <property type="entry name" value="CheY-like"/>
    <property type="match status" value="1"/>
</dbReference>
<keyword evidence="5 12" id="KW-0418">Kinase</keyword>
<dbReference type="Pfam" id="PF00512">
    <property type="entry name" value="HisKA"/>
    <property type="match status" value="1"/>
</dbReference>
<dbReference type="GO" id="GO:0009927">
    <property type="term" value="F:histidine phosphotransfer kinase activity"/>
    <property type="evidence" value="ECO:0007669"/>
    <property type="project" value="TreeGrafter"/>
</dbReference>
<dbReference type="PROSITE" id="PS50109">
    <property type="entry name" value="HIS_KIN"/>
    <property type="match status" value="1"/>
</dbReference>
<evidence type="ECO:0000256" key="8">
    <source>
        <dbReference type="SAM" id="MobiDB-lite"/>
    </source>
</evidence>
<gene>
    <name evidence="12" type="ORF">C7456_10551</name>
</gene>
<comment type="catalytic activity">
    <reaction evidence="1">
        <text>ATP + protein L-histidine = ADP + protein N-phospho-L-histidine.</text>
        <dbReference type="EC" id="2.7.13.3"/>
    </reaction>
</comment>
<dbReference type="InterPro" id="IPR003594">
    <property type="entry name" value="HATPase_dom"/>
</dbReference>
<dbReference type="InterPro" id="IPR003661">
    <property type="entry name" value="HisK_dim/P_dom"/>
</dbReference>
<dbReference type="EMBL" id="QGHC01000005">
    <property type="protein sequence ID" value="PWK88521.1"/>
    <property type="molecule type" value="Genomic_DNA"/>
</dbReference>
<dbReference type="Gene3D" id="3.40.50.2300">
    <property type="match status" value="1"/>
</dbReference>
<dbReference type="SMART" id="SM00448">
    <property type="entry name" value="REC"/>
    <property type="match status" value="1"/>
</dbReference>
<evidence type="ECO:0000256" key="7">
    <source>
        <dbReference type="PROSITE-ProRule" id="PRU00169"/>
    </source>
</evidence>
<evidence type="ECO:0000256" key="3">
    <source>
        <dbReference type="ARBA" id="ARBA00022553"/>
    </source>
</evidence>
<dbReference type="GO" id="GO:0005886">
    <property type="term" value="C:plasma membrane"/>
    <property type="evidence" value="ECO:0007669"/>
    <property type="project" value="TreeGrafter"/>
</dbReference>